<name>A0A4C1SM94_EUMVA</name>
<evidence type="ECO:0000313" key="3">
    <source>
        <dbReference type="Proteomes" id="UP000299102"/>
    </source>
</evidence>
<dbReference type="EMBL" id="BGZK01010546">
    <property type="protein sequence ID" value="GBP03016.1"/>
    <property type="molecule type" value="Genomic_DNA"/>
</dbReference>
<comment type="caution">
    <text evidence="2">The sequence shown here is derived from an EMBL/GenBank/DDBJ whole genome shotgun (WGS) entry which is preliminary data.</text>
</comment>
<keyword evidence="3" id="KW-1185">Reference proteome</keyword>
<sequence>MNQNFYIPGCDSVGEIDDPVDNEASPHIANENVSVDDEVNESSSEETYYSETEDTYLRGSDDRSSDWNPGPSLVRITSPENVRRSSRVPKPAQRYGFECNMVQIDEVPKTIMQALESPNKEKWEQAINDELDALIQNGTWEIVRLPKGRNLLIANGALKSRKILKVM</sequence>
<gene>
    <name evidence="2" type="ORF">EVAR_73723_1</name>
</gene>
<evidence type="ECO:0000313" key="2">
    <source>
        <dbReference type="EMBL" id="GBP03016.1"/>
    </source>
</evidence>
<organism evidence="2 3">
    <name type="scientific">Eumeta variegata</name>
    <name type="common">Bagworm moth</name>
    <name type="synonym">Eumeta japonica</name>
    <dbReference type="NCBI Taxonomy" id="151549"/>
    <lineage>
        <taxon>Eukaryota</taxon>
        <taxon>Metazoa</taxon>
        <taxon>Ecdysozoa</taxon>
        <taxon>Arthropoda</taxon>
        <taxon>Hexapoda</taxon>
        <taxon>Insecta</taxon>
        <taxon>Pterygota</taxon>
        <taxon>Neoptera</taxon>
        <taxon>Endopterygota</taxon>
        <taxon>Lepidoptera</taxon>
        <taxon>Glossata</taxon>
        <taxon>Ditrysia</taxon>
        <taxon>Tineoidea</taxon>
        <taxon>Psychidae</taxon>
        <taxon>Oiketicinae</taxon>
        <taxon>Eumeta</taxon>
    </lineage>
</organism>
<proteinExistence type="predicted"/>
<accession>A0A4C1SM94</accession>
<feature type="compositionally biased region" description="Acidic residues" evidence="1">
    <location>
        <begin position="34"/>
        <end position="44"/>
    </location>
</feature>
<dbReference type="OrthoDB" id="411615at2759"/>
<feature type="compositionally biased region" description="Basic and acidic residues" evidence="1">
    <location>
        <begin position="55"/>
        <end position="65"/>
    </location>
</feature>
<evidence type="ECO:0008006" key="4">
    <source>
        <dbReference type="Google" id="ProtNLM"/>
    </source>
</evidence>
<feature type="region of interest" description="Disordered" evidence="1">
    <location>
        <begin position="1"/>
        <end position="89"/>
    </location>
</feature>
<dbReference type="AlphaFoldDB" id="A0A4C1SM94"/>
<reference evidence="2 3" key="1">
    <citation type="journal article" date="2019" name="Commun. Biol.">
        <title>The bagworm genome reveals a unique fibroin gene that provides high tensile strength.</title>
        <authorList>
            <person name="Kono N."/>
            <person name="Nakamura H."/>
            <person name="Ohtoshi R."/>
            <person name="Tomita M."/>
            <person name="Numata K."/>
            <person name="Arakawa K."/>
        </authorList>
    </citation>
    <scope>NUCLEOTIDE SEQUENCE [LARGE SCALE GENOMIC DNA]</scope>
</reference>
<protein>
    <recommendedName>
        <fullName evidence="4">Retrovirus-related Pol polyprotein from transposon TNT 1-94</fullName>
    </recommendedName>
</protein>
<evidence type="ECO:0000256" key="1">
    <source>
        <dbReference type="SAM" id="MobiDB-lite"/>
    </source>
</evidence>
<dbReference type="Proteomes" id="UP000299102">
    <property type="component" value="Unassembled WGS sequence"/>
</dbReference>